<dbReference type="Proteomes" id="UP001500827">
    <property type="component" value="Unassembled WGS sequence"/>
</dbReference>
<protein>
    <recommendedName>
        <fullName evidence="4">DUF3618 domain-containing protein</fullName>
    </recommendedName>
</protein>
<evidence type="ECO:0000256" key="1">
    <source>
        <dbReference type="SAM" id="MobiDB-lite"/>
    </source>
</evidence>
<feature type="compositionally biased region" description="Basic residues" evidence="1">
    <location>
        <begin position="98"/>
        <end position="107"/>
    </location>
</feature>
<proteinExistence type="predicted"/>
<evidence type="ECO:0000313" key="2">
    <source>
        <dbReference type="EMBL" id="GAA3888575.1"/>
    </source>
</evidence>
<feature type="region of interest" description="Disordered" evidence="1">
    <location>
        <begin position="92"/>
        <end position="117"/>
    </location>
</feature>
<accession>A0ABP7KUR7</accession>
<organism evidence="2 3">
    <name type="scientific">Sphingomonas limnosediminicola</name>
    <dbReference type="NCBI Taxonomy" id="940133"/>
    <lineage>
        <taxon>Bacteria</taxon>
        <taxon>Pseudomonadati</taxon>
        <taxon>Pseudomonadota</taxon>
        <taxon>Alphaproteobacteria</taxon>
        <taxon>Sphingomonadales</taxon>
        <taxon>Sphingomonadaceae</taxon>
        <taxon>Sphingomonas</taxon>
    </lineage>
</organism>
<reference evidence="3" key="1">
    <citation type="journal article" date="2019" name="Int. J. Syst. Evol. Microbiol.">
        <title>The Global Catalogue of Microorganisms (GCM) 10K type strain sequencing project: providing services to taxonomists for standard genome sequencing and annotation.</title>
        <authorList>
            <consortium name="The Broad Institute Genomics Platform"/>
            <consortium name="The Broad Institute Genome Sequencing Center for Infectious Disease"/>
            <person name="Wu L."/>
            <person name="Ma J."/>
        </authorList>
    </citation>
    <scope>NUCLEOTIDE SEQUENCE [LARGE SCALE GENOMIC DNA]</scope>
    <source>
        <strain evidence="3">JCM 17543</strain>
    </source>
</reference>
<dbReference type="Pfam" id="PF12277">
    <property type="entry name" value="DUF3618"/>
    <property type="match status" value="1"/>
</dbReference>
<name>A0ABP7KUR7_9SPHN</name>
<dbReference type="EMBL" id="BAABBM010000001">
    <property type="protein sequence ID" value="GAA3888575.1"/>
    <property type="molecule type" value="Genomic_DNA"/>
</dbReference>
<evidence type="ECO:0000313" key="3">
    <source>
        <dbReference type="Proteomes" id="UP001500827"/>
    </source>
</evidence>
<evidence type="ECO:0008006" key="4">
    <source>
        <dbReference type="Google" id="ProtNLM"/>
    </source>
</evidence>
<keyword evidence="3" id="KW-1185">Reference proteome</keyword>
<dbReference type="RefSeq" id="WP_344698088.1">
    <property type="nucleotide sequence ID" value="NZ_BAABBM010000001.1"/>
</dbReference>
<comment type="caution">
    <text evidence="2">The sequence shown here is derived from an EMBL/GenBank/DDBJ whole genome shotgun (WGS) entry which is preliminary data.</text>
</comment>
<gene>
    <name evidence="2" type="ORF">GCM10022276_04670</name>
</gene>
<dbReference type="InterPro" id="IPR022062">
    <property type="entry name" value="DUF3618"/>
</dbReference>
<sequence>MKDSPQIAAARIEAERRKARLMATAQELQDRLSPKALTRNAWQGAKEKGADLAEDAVDAVKARPFTTGGVVAAITMFLAREPLMDLAGKLVGGAKEKTKTRKTRKAPAKQAQTEKTE</sequence>